<evidence type="ECO:0000256" key="2">
    <source>
        <dbReference type="ARBA" id="ARBA00004496"/>
    </source>
</evidence>
<keyword evidence="11 14" id="KW-0460">Magnesium</keyword>
<evidence type="ECO:0000256" key="12">
    <source>
        <dbReference type="ARBA" id="ARBA00023152"/>
    </source>
</evidence>
<dbReference type="RefSeq" id="WP_011714579.1">
    <property type="nucleotide sequence ID" value="NC_008576.1"/>
</dbReference>
<evidence type="ECO:0000256" key="13">
    <source>
        <dbReference type="ARBA" id="ARBA00048070"/>
    </source>
</evidence>
<dbReference type="GO" id="GO:0070095">
    <property type="term" value="F:fructose-6-phosphate binding"/>
    <property type="evidence" value="ECO:0007669"/>
    <property type="project" value="TreeGrafter"/>
</dbReference>
<feature type="active site" description="Proton acceptor" evidence="14">
    <location>
        <position position="134"/>
    </location>
</feature>
<dbReference type="InterPro" id="IPR012003">
    <property type="entry name" value="ATP_PFK_prok-type"/>
</dbReference>
<keyword evidence="8 14" id="KW-0547">Nucleotide-binding</keyword>
<comment type="catalytic activity">
    <reaction evidence="13 14">
        <text>beta-D-fructose 6-phosphate + ATP = beta-D-fructose 1,6-bisphosphate + ADP + H(+)</text>
        <dbReference type="Rhea" id="RHEA:16109"/>
        <dbReference type="ChEBI" id="CHEBI:15378"/>
        <dbReference type="ChEBI" id="CHEBI:30616"/>
        <dbReference type="ChEBI" id="CHEBI:32966"/>
        <dbReference type="ChEBI" id="CHEBI:57634"/>
        <dbReference type="ChEBI" id="CHEBI:456216"/>
        <dbReference type="EC" id="2.7.1.11"/>
    </reaction>
</comment>
<keyword evidence="9 14" id="KW-0418">Kinase</keyword>
<comment type="similarity">
    <text evidence="14">Belongs to the phosphofructokinase type A (PFKA) family. ATP-dependent PFK group I subfamily. Prokaryotic clade 'B1' sub-subfamily.</text>
</comment>
<dbReference type="FunFam" id="3.40.50.450:FF:000001">
    <property type="entry name" value="ATP-dependent 6-phosphofructokinase"/>
    <property type="match status" value="1"/>
</dbReference>
<dbReference type="UniPathway" id="UPA00109">
    <property type="reaction ID" value="UER00182"/>
</dbReference>
<dbReference type="AlphaFoldDB" id="A0LC22"/>
<dbReference type="GO" id="GO:0061621">
    <property type="term" value="P:canonical glycolysis"/>
    <property type="evidence" value="ECO:0007669"/>
    <property type="project" value="TreeGrafter"/>
</dbReference>
<dbReference type="GO" id="GO:0042802">
    <property type="term" value="F:identical protein binding"/>
    <property type="evidence" value="ECO:0007669"/>
    <property type="project" value="TreeGrafter"/>
</dbReference>
<feature type="domain" description="Phosphofructokinase" evidence="15">
    <location>
        <begin position="10"/>
        <end position="284"/>
    </location>
</feature>
<reference evidence="16 17" key="2">
    <citation type="journal article" date="2012" name="Int. J. Syst. Evol. Microbiol.">
        <title>Magnetococcus marinus gen. nov., sp. nov., a marine, magnetotactic bacterium that represents a novel lineage (Magnetococcaceae fam. nov.; Magnetococcales ord. nov.) at the base of the Alphaproteobacteria.</title>
        <authorList>
            <person name="Bazylinski D.A."/>
            <person name="Williams T.J."/>
            <person name="Lefevre C.T."/>
            <person name="Berg R.J."/>
            <person name="Zhang C.L."/>
            <person name="Bowser S.S."/>
            <person name="Dean A.J."/>
            <person name="Beveridge T.J."/>
        </authorList>
    </citation>
    <scope>NUCLEOTIDE SEQUENCE [LARGE SCALE GENOMIC DNA]</scope>
    <source>
        <strain evidence="17">ATCC BAA-1437 / JCM 17883 / MC-1</strain>
    </source>
</reference>
<dbReference type="GO" id="GO:0005524">
    <property type="term" value="F:ATP binding"/>
    <property type="evidence" value="ECO:0007669"/>
    <property type="project" value="UniProtKB-UniRule"/>
</dbReference>
<evidence type="ECO:0000256" key="10">
    <source>
        <dbReference type="ARBA" id="ARBA00022840"/>
    </source>
</evidence>
<dbReference type="SUPFAM" id="SSF53784">
    <property type="entry name" value="Phosphofructokinase"/>
    <property type="match status" value="1"/>
</dbReference>
<feature type="binding site" evidence="14">
    <location>
        <begin position="78"/>
        <end position="79"/>
    </location>
    <ligand>
        <name>ATP</name>
        <dbReference type="ChEBI" id="CHEBI:30616"/>
    </ligand>
</feature>
<evidence type="ECO:0000256" key="8">
    <source>
        <dbReference type="ARBA" id="ARBA00022741"/>
    </source>
</evidence>
<feature type="binding site" evidence="14">
    <location>
        <position position="109"/>
    </location>
    <ligand>
        <name>Mg(2+)</name>
        <dbReference type="ChEBI" id="CHEBI:18420"/>
        <note>catalytic</note>
    </ligand>
</feature>
<dbReference type="NCBIfam" id="NF002872">
    <property type="entry name" value="PRK03202.1"/>
    <property type="match status" value="1"/>
</dbReference>
<dbReference type="NCBIfam" id="TIGR02482">
    <property type="entry name" value="PFKA_ATP"/>
    <property type="match status" value="1"/>
</dbReference>
<dbReference type="GO" id="GO:0048029">
    <property type="term" value="F:monosaccharide binding"/>
    <property type="evidence" value="ECO:0007669"/>
    <property type="project" value="TreeGrafter"/>
</dbReference>
<dbReference type="InterPro" id="IPR000023">
    <property type="entry name" value="Phosphofructokinase_dom"/>
</dbReference>
<dbReference type="Gene3D" id="3.40.50.450">
    <property type="match status" value="1"/>
</dbReference>
<sequence length="328" mass="35010">MSQPKPMNTIAVMTSGGDAPGMNSAIRAVVRTAIGAEMEVLGIRRGYSGLLEGDLIPMDAASVGNILQKGGTVLGTSRCAEFLKPEIRQEAANILRRKHVDGLVVIGGNGSFNGAYQLHQEHDIPVVGVPGTIDNDIQGTHYTIGFDTAVETGVYAVDKIRDTANAHDRIFLVEVMGRHSPAIAIHTGVCTGAEHVIHTPENTDYDTLVSGIRRGRKRGKNSFIIIVAEGQVPGSAYQVQKHLADNYQIASHVAILGHLQRGGSPTAHDRFIAASMGFHAVQALKTGEVATVTACRDGRIQLVPLQECLEKNDAIDAFSLNLTQQLAI</sequence>
<evidence type="ECO:0000256" key="7">
    <source>
        <dbReference type="ARBA" id="ARBA00022723"/>
    </source>
</evidence>
<protein>
    <recommendedName>
        <fullName evidence="14">ATP-dependent 6-phosphofructokinase</fullName>
        <shortName evidence="14">ATP-PFK</shortName>
        <shortName evidence="14">Phosphofructokinase</shortName>
        <ecNumber evidence="14">2.7.1.11</ecNumber>
    </recommendedName>
    <alternativeName>
        <fullName evidence="14">Phosphohexokinase</fullName>
    </alternativeName>
</protein>
<keyword evidence="4 14" id="KW-0963">Cytoplasm</keyword>
<feature type="binding site" evidence="14">
    <location>
        <begin position="27"/>
        <end position="31"/>
    </location>
    <ligand>
        <name>ADP</name>
        <dbReference type="ChEBI" id="CHEBI:456216"/>
        <note>allosteric activator; ligand shared between dimeric partners</note>
    </ligand>
</feature>
<dbReference type="eggNOG" id="COG0205">
    <property type="taxonomic scope" value="Bacteria"/>
</dbReference>
<feature type="binding site" description="in other chain" evidence="14">
    <location>
        <position position="161"/>
    </location>
    <ligand>
        <name>ADP</name>
        <dbReference type="ChEBI" id="CHEBI:456216"/>
        <note>allosteric activator; ligand shared between dimeric partners</note>
    </ligand>
</feature>
<feature type="binding site" description="in other chain" evidence="14">
    <location>
        <position position="218"/>
    </location>
    <ligand>
        <name>ADP</name>
        <dbReference type="ChEBI" id="CHEBI:456216"/>
        <note>allosteric activator; ligand shared between dimeric partners</note>
    </ligand>
</feature>
<dbReference type="FunFam" id="3.40.50.460:FF:000002">
    <property type="entry name" value="ATP-dependent 6-phosphofructokinase"/>
    <property type="match status" value="1"/>
</dbReference>
<dbReference type="GO" id="GO:0016208">
    <property type="term" value="F:AMP binding"/>
    <property type="evidence" value="ECO:0007669"/>
    <property type="project" value="TreeGrafter"/>
</dbReference>
<dbReference type="GO" id="GO:0030388">
    <property type="term" value="P:fructose 1,6-bisphosphate metabolic process"/>
    <property type="evidence" value="ECO:0007669"/>
    <property type="project" value="TreeGrafter"/>
</dbReference>
<keyword evidence="10 14" id="KW-0067">ATP-binding</keyword>
<evidence type="ECO:0000313" key="17">
    <source>
        <dbReference type="Proteomes" id="UP000002586"/>
    </source>
</evidence>
<comment type="cofactor">
    <cofactor evidence="1 14">
        <name>Mg(2+)</name>
        <dbReference type="ChEBI" id="CHEBI:18420"/>
    </cofactor>
</comment>
<dbReference type="GO" id="GO:0003872">
    <property type="term" value="F:6-phosphofructokinase activity"/>
    <property type="evidence" value="ECO:0007669"/>
    <property type="project" value="UniProtKB-UniRule"/>
</dbReference>
<evidence type="ECO:0000256" key="11">
    <source>
        <dbReference type="ARBA" id="ARBA00022842"/>
    </source>
</evidence>
<feature type="binding site" description="in other chain" evidence="14">
    <location>
        <begin position="132"/>
        <end position="134"/>
    </location>
    <ligand>
        <name>substrate</name>
        <note>ligand shared between dimeric partners</note>
    </ligand>
</feature>
<evidence type="ECO:0000256" key="5">
    <source>
        <dbReference type="ARBA" id="ARBA00022533"/>
    </source>
</evidence>
<dbReference type="Gene3D" id="3.40.50.460">
    <property type="entry name" value="Phosphofructokinase domain"/>
    <property type="match status" value="1"/>
</dbReference>
<comment type="caution">
    <text evidence="14">Lacks conserved residue(s) required for the propagation of feature annotation.</text>
</comment>
<keyword evidence="7 14" id="KW-0479">Metal-binding</keyword>
<dbReference type="KEGG" id="mgm:Mmc1_3024"/>
<dbReference type="GO" id="GO:0006002">
    <property type="term" value="P:fructose 6-phosphate metabolic process"/>
    <property type="evidence" value="ECO:0007669"/>
    <property type="project" value="UniProtKB-UniRule"/>
</dbReference>
<comment type="subcellular location">
    <subcellularLocation>
        <location evidence="2 14">Cytoplasm</location>
    </subcellularLocation>
</comment>
<comment type="subunit">
    <text evidence="14">Homotetramer.</text>
</comment>
<keyword evidence="17" id="KW-1185">Reference proteome</keyword>
<dbReference type="HOGENOM" id="CLU_020655_0_1_5"/>
<name>A0LC22_MAGMM</name>
<evidence type="ECO:0000256" key="6">
    <source>
        <dbReference type="ARBA" id="ARBA00022679"/>
    </source>
</evidence>
<comment type="activity regulation">
    <text evidence="14">Allosterically activated by ADP and other diphosphonucleosides, and allosterically inhibited by phosphoenolpyruvate.</text>
</comment>
<feature type="binding site" description="in other chain" evidence="14">
    <location>
        <begin position="176"/>
        <end position="178"/>
    </location>
    <ligand>
        <name>substrate</name>
        <note>ligand shared between dimeric partners</note>
    </ligand>
</feature>
<evidence type="ECO:0000256" key="3">
    <source>
        <dbReference type="ARBA" id="ARBA00004679"/>
    </source>
</evidence>
<proteinExistence type="inferred from homology"/>
<dbReference type="InterPro" id="IPR022953">
    <property type="entry name" value="ATP_PFK"/>
</dbReference>
<feature type="binding site" description="in other chain" evidence="14">
    <location>
        <begin position="258"/>
        <end position="261"/>
    </location>
    <ligand>
        <name>substrate</name>
        <note>ligand shared between dimeric partners</note>
    </ligand>
</feature>
<keyword evidence="12 14" id="KW-0324">Glycolysis</keyword>
<evidence type="ECO:0000313" key="16">
    <source>
        <dbReference type="EMBL" id="ABK45515.1"/>
    </source>
</evidence>
<dbReference type="HAMAP" id="MF_00339">
    <property type="entry name" value="Phosphofructokinase_I_B1"/>
    <property type="match status" value="1"/>
</dbReference>
<dbReference type="EC" id="2.7.1.11" evidence="14"/>
<feature type="binding site" description="in other chain" evidence="14">
    <location>
        <begin position="220"/>
        <end position="222"/>
    </location>
    <ligand>
        <name>ADP</name>
        <dbReference type="ChEBI" id="CHEBI:456216"/>
        <note>allosteric activator; ligand shared between dimeric partners</note>
    </ligand>
</feature>
<comment type="pathway">
    <text evidence="3 14">Carbohydrate degradation; glycolysis; D-glyceraldehyde 3-phosphate and glycerone phosphate from D-glucose: step 3/4.</text>
</comment>
<dbReference type="InterPro" id="IPR012828">
    <property type="entry name" value="PFKA_ATP_prok"/>
</dbReference>
<dbReference type="InterPro" id="IPR035966">
    <property type="entry name" value="PKF_sf"/>
</dbReference>
<dbReference type="PIRSF" id="PIRSF000532">
    <property type="entry name" value="ATP_PFK_prok"/>
    <property type="match status" value="1"/>
</dbReference>
<keyword evidence="6 14" id="KW-0808">Transferase</keyword>
<evidence type="ECO:0000256" key="1">
    <source>
        <dbReference type="ARBA" id="ARBA00001946"/>
    </source>
</evidence>
<evidence type="ECO:0000256" key="14">
    <source>
        <dbReference type="HAMAP-Rule" id="MF_00339"/>
    </source>
</evidence>
<evidence type="ECO:0000256" key="9">
    <source>
        <dbReference type="ARBA" id="ARBA00022777"/>
    </source>
</evidence>
<reference evidence="17" key="1">
    <citation type="journal article" date="2009" name="Appl. Environ. Microbiol.">
        <title>Complete genome sequence of the chemolithoautotrophic marine magnetotactic coccus strain MC-1.</title>
        <authorList>
            <person name="Schubbe S."/>
            <person name="Williams T.J."/>
            <person name="Xie G."/>
            <person name="Kiss H.E."/>
            <person name="Brettin T.S."/>
            <person name="Martinez D."/>
            <person name="Ross C.A."/>
            <person name="Schuler D."/>
            <person name="Cox B.L."/>
            <person name="Nealson K.H."/>
            <person name="Bazylinski D.A."/>
        </authorList>
    </citation>
    <scope>NUCLEOTIDE SEQUENCE [LARGE SCALE GENOMIC DNA]</scope>
    <source>
        <strain evidence="17">ATCC BAA-1437 / JCM 17883 / MC-1</strain>
    </source>
</reference>
<evidence type="ECO:0000256" key="4">
    <source>
        <dbReference type="ARBA" id="ARBA00022490"/>
    </source>
</evidence>
<feature type="binding site" evidence="14">
    <location>
        <position position="17"/>
    </location>
    <ligand>
        <name>ATP</name>
        <dbReference type="ChEBI" id="CHEBI:30616"/>
    </ligand>
</feature>
<feature type="binding site" evidence="14">
    <location>
        <position position="169"/>
    </location>
    <ligand>
        <name>substrate</name>
        <note>ligand shared between dimeric partners</note>
    </ligand>
</feature>
<feature type="binding site" description="in other chain" evidence="14">
    <location>
        <position position="229"/>
    </location>
    <ligand>
        <name>substrate</name>
        <note>ligand shared between dimeric partners</note>
    </ligand>
</feature>
<accession>A0LC22</accession>
<organism evidence="16 17">
    <name type="scientific">Magnetococcus marinus (strain ATCC BAA-1437 / JCM 17883 / MC-1)</name>
    <dbReference type="NCBI Taxonomy" id="156889"/>
    <lineage>
        <taxon>Bacteria</taxon>
        <taxon>Pseudomonadati</taxon>
        <taxon>Pseudomonadota</taxon>
        <taxon>Magnetococcia</taxon>
        <taxon>Magnetococcales</taxon>
        <taxon>Magnetococcaceae</taxon>
        <taxon>Magnetococcus</taxon>
    </lineage>
</organism>
<dbReference type="GO" id="GO:0046872">
    <property type="term" value="F:metal ion binding"/>
    <property type="evidence" value="ECO:0007669"/>
    <property type="project" value="UniProtKB-KW"/>
</dbReference>
<dbReference type="Pfam" id="PF00365">
    <property type="entry name" value="PFK"/>
    <property type="match status" value="1"/>
</dbReference>
<dbReference type="PRINTS" id="PR00476">
    <property type="entry name" value="PHFRCTKINASE"/>
</dbReference>
<dbReference type="GO" id="GO:0005945">
    <property type="term" value="C:6-phosphofructokinase complex"/>
    <property type="evidence" value="ECO:0007669"/>
    <property type="project" value="TreeGrafter"/>
</dbReference>
<comment type="function">
    <text evidence="14">Catalyzes the phosphorylation of D-fructose 6-phosphate to fructose 1,6-bisphosphate by ATP, the first committing step of glycolysis.</text>
</comment>
<feature type="binding site" evidence="14">
    <location>
        <begin position="108"/>
        <end position="111"/>
    </location>
    <ligand>
        <name>ATP</name>
        <dbReference type="ChEBI" id="CHEBI:30616"/>
    </ligand>
</feature>
<dbReference type="EMBL" id="CP000471">
    <property type="protein sequence ID" value="ABK45515.1"/>
    <property type="molecule type" value="Genomic_DNA"/>
</dbReference>
<gene>
    <name evidence="14" type="primary">pfkA</name>
    <name evidence="16" type="ordered locus">Mmc1_3024</name>
</gene>
<keyword evidence="5 14" id="KW-0021">Allosteric enzyme</keyword>
<dbReference type="PANTHER" id="PTHR13697">
    <property type="entry name" value="PHOSPHOFRUCTOKINASE"/>
    <property type="match status" value="1"/>
</dbReference>
<dbReference type="STRING" id="156889.Mmc1_3024"/>
<dbReference type="Proteomes" id="UP000002586">
    <property type="component" value="Chromosome"/>
</dbReference>
<evidence type="ECO:0000259" key="15">
    <source>
        <dbReference type="Pfam" id="PF00365"/>
    </source>
</evidence>
<feature type="binding site" description="in other chain" evidence="14">
    <location>
        <begin position="192"/>
        <end position="194"/>
    </location>
    <ligand>
        <name>ADP</name>
        <dbReference type="ChEBI" id="CHEBI:456216"/>
        <note>allosteric activator; ligand shared between dimeric partners</note>
    </ligand>
</feature>
<dbReference type="PANTHER" id="PTHR13697:SF4">
    <property type="entry name" value="ATP-DEPENDENT 6-PHOSPHOFRUCTOKINASE"/>
    <property type="match status" value="1"/>
</dbReference>